<keyword evidence="5" id="KW-1003">Cell membrane</keyword>
<evidence type="ECO:0000256" key="2">
    <source>
        <dbReference type="ARBA" id="ARBA00004479"/>
    </source>
</evidence>
<dbReference type="Pfam" id="PF08263">
    <property type="entry name" value="LRRNT_2"/>
    <property type="match status" value="1"/>
</dbReference>
<keyword evidence="12" id="KW-0677">Repeat</keyword>
<keyword evidence="7" id="KW-0597">Phosphoprotein</keyword>
<evidence type="ECO:0000256" key="9">
    <source>
        <dbReference type="ARBA" id="ARBA00022679"/>
    </source>
</evidence>
<dbReference type="InterPro" id="IPR003591">
    <property type="entry name" value="Leu-rich_rpt_typical-subtyp"/>
</dbReference>
<dbReference type="FunFam" id="3.80.10.10:FF:000383">
    <property type="entry name" value="Leucine-rich repeat receptor protein kinase EMS1"/>
    <property type="match status" value="1"/>
</dbReference>
<feature type="transmembrane region" description="Helical" evidence="24">
    <location>
        <begin position="755"/>
        <end position="780"/>
    </location>
</feature>
<comment type="subcellular location">
    <subcellularLocation>
        <location evidence="1">Cell membrane</location>
        <topology evidence="1">Single-pass membrane protein</topology>
    </subcellularLocation>
    <subcellularLocation>
        <location evidence="2">Membrane</location>
        <topology evidence="2">Single-pass type I membrane protein</topology>
    </subcellularLocation>
</comment>
<evidence type="ECO:0000256" key="23">
    <source>
        <dbReference type="SAM" id="MobiDB-lite"/>
    </source>
</evidence>
<dbReference type="SUPFAM" id="SSF52047">
    <property type="entry name" value="RNI-like"/>
    <property type="match status" value="1"/>
</dbReference>
<dbReference type="InterPro" id="IPR001611">
    <property type="entry name" value="Leu-rich_rpt"/>
</dbReference>
<evidence type="ECO:0000256" key="19">
    <source>
        <dbReference type="ARBA" id="ARBA00023180"/>
    </source>
</evidence>
<keyword evidence="13 22" id="KW-0547">Nucleotide-binding</keyword>
<dbReference type="PROSITE" id="PS00108">
    <property type="entry name" value="PROTEIN_KINASE_ST"/>
    <property type="match status" value="1"/>
</dbReference>
<dbReference type="InterPro" id="IPR008271">
    <property type="entry name" value="Ser/Thr_kinase_AS"/>
</dbReference>
<dbReference type="Gene3D" id="1.10.510.10">
    <property type="entry name" value="Transferase(Phosphotransferase) domain 1"/>
    <property type="match status" value="1"/>
</dbReference>
<evidence type="ECO:0000256" key="20">
    <source>
        <dbReference type="ARBA" id="ARBA00047899"/>
    </source>
</evidence>
<evidence type="ECO:0000256" key="17">
    <source>
        <dbReference type="ARBA" id="ARBA00023136"/>
    </source>
</evidence>
<dbReference type="FunFam" id="3.80.10.10:FF:000041">
    <property type="entry name" value="LRR receptor-like serine/threonine-protein kinase ERECTA"/>
    <property type="match status" value="1"/>
</dbReference>
<dbReference type="FunFam" id="1.10.510.10:FF:000388">
    <property type="entry name" value="Leucine-rich repeat receptor-like tyrosine-protein kinase PXC3"/>
    <property type="match status" value="1"/>
</dbReference>
<dbReference type="InterPro" id="IPR013210">
    <property type="entry name" value="LRR_N_plant-typ"/>
</dbReference>
<comment type="catalytic activity">
    <reaction evidence="20">
        <text>L-threonyl-[protein] + ATP = O-phospho-L-threonyl-[protein] + ADP + H(+)</text>
        <dbReference type="Rhea" id="RHEA:46608"/>
        <dbReference type="Rhea" id="RHEA-COMP:11060"/>
        <dbReference type="Rhea" id="RHEA-COMP:11605"/>
        <dbReference type="ChEBI" id="CHEBI:15378"/>
        <dbReference type="ChEBI" id="CHEBI:30013"/>
        <dbReference type="ChEBI" id="CHEBI:30616"/>
        <dbReference type="ChEBI" id="CHEBI:61977"/>
        <dbReference type="ChEBI" id="CHEBI:456216"/>
        <dbReference type="EC" id="2.7.11.1"/>
    </reaction>
</comment>
<protein>
    <recommendedName>
        <fullName evidence="4">non-specific serine/threonine protein kinase</fullName>
        <ecNumber evidence="4">2.7.11.1</ecNumber>
    </recommendedName>
</protein>
<dbReference type="EMBL" id="JANQDX010000018">
    <property type="protein sequence ID" value="KAL0907153.1"/>
    <property type="molecule type" value="Genomic_DNA"/>
</dbReference>
<evidence type="ECO:0000256" key="1">
    <source>
        <dbReference type="ARBA" id="ARBA00004162"/>
    </source>
</evidence>
<accession>A0ABD0UAE6</accession>
<dbReference type="SMART" id="SM00220">
    <property type="entry name" value="S_TKc"/>
    <property type="match status" value="1"/>
</dbReference>
<evidence type="ECO:0000313" key="27">
    <source>
        <dbReference type="Proteomes" id="UP001552299"/>
    </source>
</evidence>
<evidence type="ECO:0000313" key="26">
    <source>
        <dbReference type="EMBL" id="KAL0907153.1"/>
    </source>
</evidence>
<comment type="catalytic activity">
    <reaction evidence="21">
        <text>L-seryl-[protein] + ATP = O-phospho-L-seryl-[protein] + ADP + H(+)</text>
        <dbReference type="Rhea" id="RHEA:17989"/>
        <dbReference type="Rhea" id="RHEA-COMP:9863"/>
        <dbReference type="Rhea" id="RHEA-COMP:11604"/>
        <dbReference type="ChEBI" id="CHEBI:15378"/>
        <dbReference type="ChEBI" id="CHEBI:29999"/>
        <dbReference type="ChEBI" id="CHEBI:30616"/>
        <dbReference type="ChEBI" id="CHEBI:83421"/>
        <dbReference type="ChEBI" id="CHEBI:456216"/>
        <dbReference type="EC" id="2.7.11.1"/>
    </reaction>
</comment>
<evidence type="ECO:0000256" key="15">
    <source>
        <dbReference type="ARBA" id="ARBA00022840"/>
    </source>
</evidence>
<evidence type="ECO:0000256" key="12">
    <source>
        <dbReference type="ARBA" id="ARBA00022737"/>
    </source>
</evidence>
<keyword evidence="14" id="KW-0418">Kinase</keyword>
<dbReference type="Gene3D" id="3.80.10.10">
    <property type="entry name" value="Ribonuclease Inhibitor"/>
    <property type="match status" value="4"/>
</dbReference>
<feature type="compositionally biased region" description="Low complexity" evidence="23">
    <location>
        <begin position="812"/>
        <end position="829"/>
    </location>
</feature>
<feature type="domain" description="Protein kinase" evidence="25">
    <location>
        <begin position="853"/>
        <end position="1118"/>
    </location>
</feature>
<evidence type="ECO:0000256" key="22">
    <source>
        <dbReference type="PROSITE-ProRule" id="PRU10141"/>
    </source>
</evidence>
<proteinExistence type="inferred from homology"/>
<keyword evidence="9" id="KW-0808">Transferase</keyword>
<dbReference type="Proteomes" id="UP001552299">
    <property type="component" value="Unassembled WGS sequence"/>
</dbReference>
<dbReference type="GO" id="GO:0005524">
    <property type="term" value="F:ATP binding"/>
    <property type="evidence" value="ECO:0007669"/>
    <property type="project" value="UniProtKB-UniRule"/>
</dbReference>
<dbReference type="SUPFAM" id="SSF52058">
    <property type="entry name" value="L domain-like"/>
    <property type="match status" value="1"/>
</dbReference>
<keyword evidence="16 24" id="KW-1133">Transmembrane helix</keyword>
<evidence type="ECO:0000256" key="6">
    <source>
        <dbReference type="ARBA" id="ARBA00022527"/>
    </source>
</evidence>
<dbReference type="GO" id="GO:0004674">
    <property type="term" value="F:protein serine/threonine kinase activity"/>
    <property type="evidence" value="ECO:0007669"/>
    <property type="project" value="UniProtKB-KW"/>
</dbReference>
<name>A0ABD0UAE6_DENTH</name>
<evidence type="ECO:0000256" key="7">
    <source>
        <dbReference type="ARBA" id="ARBA00022553"/>
    </source>
</evidence>
<comment type="similarity">
    <text evidence="3">Belongs to the protein kinase superfamily. Ser/Thr protein kinase family.</text>
</comment>
<dbReference type="InterPro" id="IPR011009">
    <property type="entry name" value="Kinase-like_dom_sf"/>
</dbReference>
<evidence type="ECO:0000256" key="13">
    <source>
        <dbReference type="ARBA" id="ARBA00022741"/>
    </source>
</evidence>
<dbReference type="PROSITE" id="PS51450">
    <property type="entry name" value="LRR"/>
    <property type="match status" value="1"/>
</dbReference>
<dbReference type="PANTHER" id="PTHR48005:SF84">
    <property type="entry name" value="NON-SPECIFIC SERINE_THREONINE PROTEIN KINASE"/>
    <property type="match status" value="1"/>
</dbReference>
<keyword evidence="6" id="KW-0723">Serine/threonine-protein kinase</keyword>
<dbReference type="PANTHER" id="PTHR48005">
    <property type="entry name" value="LEUCINE RICH REPEAT KINASE 2"/>
    <property type="match status" value="1"/>
</dbReference>
<keyword evidence="17 24" id="KW-0472">Membrane</keyword>
<gene>
    <name evidence="26" type="ORF">M5K25_025700</name>
</gene>
<dbReference type="Pfam" id="PF00560">
    <property type="entry name" value="LRR_1"/>
    <property type="match status" value="9"/>
</dbReference>
<organism evidence="26 27">
    <name type="scientific">Dendrobium thyrsiflorum</name>
    <name type="common">Pinecone-like raceme dendrobium</name>
    <name type="synonym">Orchid</name>
    <dbReference type="NCBI Taxonomy" id="117978"/>
    <lineage>
        <taxon>Eukaryota</taxon>
        <taxon>Viridiplantae</taxon>
        <taxon>Streptophyta</taxon>
        <taxon>Embryophyta</taxon>
        <taxon>Tracheophyta</taxon>
        <taxon>Spermatophyta</taxon>
        <taxon>Magnoliopsida</taxon>
        <taxon>Liliopsida</taxon>
        <taxon>Asparagales</taxon>
        <taxon>Orchidaceae</taxon>
        <taxon>Epidendroideae</taxon>
        <taxon>Malaxideae</taxon>
        <taxon>Dendrobiinae</taxon>
        <taxon>Dendrobium</taxon>
    </lineage>
</organism>
<evidence type="ECO:0000256" key="8">
    <source>
        <dbReference type="ARBA" id="ARBA00022614"/>
    </source>
</evidence>
<dbReference type="InterPro" id="IPR032675">
    <property type="entry name" value="LRR_dom_sf"/>
</dbReference>
<keyword evidence="15 22" id="KW-0067">ATP-binding</keyword>
<dbReference type="Gene3D" id="3.30.200.20">
    <property type="entry name" value="Phosphorylase Kinase, domain 1"/>
    <property type="match status" value="1"/>
</dbReference>
<dbReference type="InterPro" id="IPR000719">
    <property type="entry name" value="Prot_kinase_dom"/>
</dbReference>
<dbReference type="SMART" id="SM00369">
    <property type="entry name" value="LRR_TYP"/>
    <property type="match status" value="5"/>
</dbReference>
<reference evidence="26 27" key="1">
    <citation type="journal article" date="2024" name="Plant Biotechnol. J.">
        <title>Dendrobium thyrsiflorum genome and its molecular insights into genes involved in important horticultural traits.</title>
        <authorList>
            <person name="Chen B."/>
            <person name="Wang J.Y."/>
            <person name="Zheng P.J."/>
            <person name="Li K.L."/>
            <person name="Liang Y.M."/>
            <person name="Chen X.F."/>
            <person name="Zhang C."/>
            <person name="Zhao X."/>
            <person name="He X."/>
            <person name="Zhang G.Q."/>
            <person name="Liu Z.J."/>
            <person name="Xu Q."/>
        </authorList>
    </citation>
    <scope>NUCLEOTIDE SEQUENCE [LARGE SCALE GENOMIC DNA]</scope>
    <source>
        <strain evidence="26">GZMU011</strain>
    </source>
</reference>
<evidence type="ECO:0000256" key="4">
    <source>
        <dbReference type="ARBA" id="ARBA00012513"/>
    </source>
</evidence>
<dbReference type="PROSITE" id="PS00107">
    <property type="entry name" value="PROTEIN_KINASE_ATP"/>
    <property type="match status" value="1"/>
</dbReference>
<evidence type="ECO:0000256" key="24">
    <source>
        <dbReference type="SAM" id="Phobius"/>
    </source>
</evidence>
<feature type="region of interest" description="Disordered" evidence="23">
    <location>
        <begin position="808"/>
        <end position="829"/>
    </location>
</feature>
<dbReference type="EC" id="2.7.11.1" evidence="4"/>
<evidence type="ECO:0000256" key="10">
    <source>
        <dbReference type="ARBA" id="ARBA00022692"/>
    </source>
</evidence>
<dbReference type="InterPro" id="IPR051420">
    <property type="entry name" value="Ser_Thr_Kinases_DiverseReg"/>
</dbReference>
<dbReference type="InterPro" id="IPR017441">
    <property type="entry name" value="Protein_kinase_ATP_BS"/>
</dbReference>
<keyword evidence="18" id="KW-0675">Receptor</keyword>
<dbReference type="Pfam" id="PF07714">
    <property type="entry name" value="PK_Tyr_Ser-Thr"/>
    <property type="match status" value="1"/>
</dbReference>
<keyword evidence="19" id="KW-0325">Glycoprotein</keyword>
<keyword evidence="27" id="KW-1185">Reference proteome</keyword>
<evidence type="ECO:0000256" key="5">
    <source>
        <dbReference type="ARBA" id="ARBA00022475"/>
    </source>
</evidence>
<dbReference type="InterPro" id="IPR001245">
    <property type="entry name" value="Ser-Thr/Tyr_kinase_cat_dom"/>
</dbReference>
<evidence type="ECO:0000256" key="16">
    <source>
        <dbReference type="ARBA" id="ARBA00022989"/>
    </source>
</evidence>
<evidence type="ECO:0000256" key="21">
    <source>
        <dbReference type="ARBA" id="ARBA00048679"/>
    </source>
</evidence>
<keyword evidence="10 24" id="KW-0812">Transmembrane</keyword>
<dbReference type="PROSITE" id="PS50011">
    <property type="entry name" value="PROTEIN_KINASE_DOM"/>
    <property type="match status" value="1"/>
</dbReference>
<dbReference type="AlphaFoldDB" id="A0ABD0UAE6"/>
<keyword evidence="8" id="KW-0433">Leucine-rich repeat</keyword>
<evidence type="ECO:0000256" key="3">
    <source>
        <dbReference type="ARBA" id="ARBA00008684"/>
    </source>
</evidence>
<comment type="caution">
    <text evidence="26">The sequence shown here is derived from an EMBL/GenBank/DDBJ whole genome shotgun (WGS) entry which is preliminary data.</text>
</comment>
<keyword evidence="11" id="KW-0732">Signal</keyword>
<evidence type="ECO:0000256" key="18">
    <source>
        <dbReference type="ARBA" id="ARBA00023170"/>
    </source>
</evidence>
<evidence type="ECO:0000256" key="14">
    <source>
        <dbReference type="ARBA" id="ARBA00022777"/>
    </source>
</evidence>
<dbReference type="GO" id="GO:0005886">
    <property type="term" value="C:plasma membrane"/>
    <property type="evidence" value="ECO:0007669"/>
    <property type="project" value="UniProtKB-SubCell"/>
</dbReference>
<dbReference type="FunFam" id="3.30.200.20:FF:000309">
    <property type="entry name" value="Leucine-rich repeat receptor protein kinase MSP1"/>
    <property type="match status" value="1"/>
</dbReference>
<dbReference type="SUPFAM" id="SSF56112">
    <property type="entry name" value="Protein kinase-like (PK-like)"/>
    <property type="match status" value="1"/>
</dbReference>
<dbReference type="FunFam" id="3.80.10.10:FF:000691">
    <property type="entry name" value="Putative LRR receptor-like serine/threonine-protein kinase"/>
    <property type="match status" value="1"/>
</dbReference>
<evidence type="ECO:0000256" key="11">
    <source>
        <dbReference type="ARBA" id="ARBA00022729"/>
    </source>
</evidence>
<evidence type="ECO:0000259" key="25">
    <source>
        <dbReference type="PROSITE" id="PS50011"/>
    </source>
</evidence>
<sequence length="1137" mass="124903">MKSMQKNHLALRKITHSPLSHVLLRRDMSAHKTSPNFSNPLFLLLFLPFLLISLSPLPAAGDSSPPATEKAVLLDLKHFLLGHNRVNRGSYAGWNESEPSPCRWAGIACDAEGRVAGIDLRGSSISGGIFPNFSLLPVLTRLDLSSNNFDAPVPPELNQCHGLRYLNLSNNLIDGELNLTALNQLQTLDVSVNRFVGRVMGSFPVNCGNLVSLNISSNNFTGEIGDYFDGCRRNLEVLDLSLNRFGGKIWMGFWWLREFLATDNRFMGAIAVETFPAGCSLETLDLSGNGLNGSFPESIANCSKMVTLNIWGNFFTGRIPSGIGSLFELNTLFIGNNSFDQELPIELLSCRKLVFLDLSRNSFRGEIQRILGNFTSLKFLLLHSNSYSRGIEESGVLKLPNLLRLDLSFNNFSRELPIAVAEMPQLEFLILANNDFYGKIPPEYGRITTLQGLDLSFNRLSGGIPPQLGNLTSLLWLMLGSNDLTGRIPPEIGNCSSLLWLNLANNQLSGRVPQEISSIGRNPFPTFEKNRLNDNISPGSGECLAMKRWMPATYPPFSFVYTVMTRRTCRAKWDQLLKGYGVFPVCLNSSKPIRTLDSTGYLQLSGNLLSGEIPPSISQMDRLSILNIENNKLSGGLPPTIGNLPLILLNVSNNQFSGSIPAELSEIQCLQILDLSLNNFSGEFPASLNNISELNKFNVSFNPLLYGAIPTSGQLATFDSSSFTGDPLISFSDSNSFRNTTPPANVARHSTVRFVFIWVVLSLTAVILIFGLASLIVCLISRSPVDSLSVLEPDPFLSEPDSFLFEGIKQRPPSTSDSPSELSSSSPGSGVKVFRLDKTAFTYADIVSATRNFSTDMIIGCGGSGVVYRGKLPDGRHVAVKNLMREGVESERAFRAEMEVLAGGHPNLVSIFGWCLAGTEKLLVYEYMEGGSLEDVIKDWRRFGWAQRVEAAVGVARALEYLHHECVPAVVHRDVKASNVMMDGSGVAKVTDFGLSRMMLNGETHVSTMVAGTVGYVAPEYGQTWRATTKGDVYSFGVLVMELATGRRAVEEGGEECLVDWLRRVGMEEAIDEVEEGWDDEEGGEAMKGLMRVGMRCMEEAPHGRPDMREVVVMLIRIIKGSDSDWDGNLDPPQLAR</sequence>
<feature type="binding site" evidence="22">
    <location>
        <position position="881"/>
    </location>
    <ligand>
        <name>ATP</name>
        <dbReference type="ChEBI" id="CHEBI:30616"/>
    </ligand>
</feature>
<dbReference type="CDD" id="cd14066">
    <property type="entry name" value="STKc_IRAK"/>
    <property type="match status" value="1"/>
</dbReference>